<evidence type="ECO:0000313" key="3">
    <source>
        <dbReference type="Proteomes" id="UP000236497"/>
    </source>
</evidence>
<evidence type="ECO:0000256" key="1">
    <source>
        <dbReference type="ARBA" id="ARBA00003863"/>
    </source>
</evidence>
<dbReference type="RefSeq" id="WP_103201624.1">
    <property type="nucleotide sequence ID" value="NZ_CVTD020000008.1"/>
</dbReference>
<organism evidence="2 3">
    <name type="scientific">Herbinix hemicellulosilytica</name>
    <dbReference type="NCBI Taxonomy" id="1564487"/>
    <lineage>
        <taxon>Bacteria</taxon>
        <taxon>Bacillati</taxon>
        <taxon>Bacillota</taxon>
        <taxon>Clostridia</taxon>
        <taxon>Lachnospirales</taxon>
        <taxon>Lachnospiraceae</taxon>
        <taxon>Herbinix</taxon>
    </lineage>
</organism>
<dbReference type="Pfam" id="PF00269">
    <property type="entry name" value="SASP"/>
    <property type="match status" value="1"/>
</dbReference>
<dbReference type="Gene3D" id="6.10.10.80">
    <property type="entry name" value="Small, acid-soluble spore protein, alpha/beta type-like"/>
    <property type="match status" value="1"/>
</dbReference>
<evidence type="ECO:0008006" key="4">
    <source>
        <dbReference type="Google" id="ProtNLM"/>
    </source>
</evidence>
<name>A0A0H5SEG3_HERHM</name>
<dbReference type="InterPro" id="IPR038300">
    <property type="entry name" value="SASP_sf_alpha/beta"/>
</dbReference>
<dbReference type="GO" id="GO:0006265">
    <property type="term" value="P:DNA topological change"/>
    <property type="evidence" value="ECO:0007669"/>
    <property type="project" value="InterPro"/>
</dbReference>
<dbReference type="GO" id="GO:0003690">
    <property type="term" value="F:double-stranded DNA binding"/>
    <property type="evidence" value="ECO:0007669"/>
    <property type="project" value="InterPro"/>
</dbReference>
<protein>
    <recommendedName>
        <fullName evidence="4">Small acid-soluble spore protein alpha/beta type</fullName>
    </recommendedName>
</protein>
<gene>
    <name evidence="2" type="ORF">HHT355_0228</name>
</gene>
<sequence length="70" mass="7977">MAAKREKKIDLNNLKPEEEMKYEIAKELGYLDKVLSSGWKSLTAKESGRIGGLITKRKRELKKQAEAEAK</sequence>
<proteinExistence type="predicted"/>
<keyword evidence="3" id="KW-1185">Reference proteome</keyword>
<dbReference type="InterPro" id="IPR001448">
    <property type="entry name" value="SASP_alpha/beta-type"/>
</dbReference>
<dbReference type="AlphaFoldDB" id="A0A0H5SEG3"/>
<accession>A0A0H5SEG3</accession>
<comment type="function">
    <text evidence="1">SASP are bound to spore DNA. They are double-stranded DNA-binding proteins that cause DNA to change to an a-like conformation. They protect the DNA backbone from chemical and enzymatic cleavage and are thus involved in dormant spore's high resistance to UV light.</text>
</comment>
<evidence type="ECO:0000313" key="2">
    <source>
        <dbReference type="EMBL" id="CRZ33440.1"/>
    </source>
</evidence>
<dbReference type="OrthoDB" id="1708261at2"/>
<dbReference type="EMBL" id="CVTD020000008">
    <property type="protein sequence ID" value="CRZ33440.1"/>
    <property type="molecule type" value="Genomic_DNA"/>
</dbReference>
<dbReference type="Proteomes" id="UP000236497">
    <property type="component" value="Unassembled WGS sequence"/>
</dbReference>
<reference evidence="2 3" key="1">
    <citation type="submission" date="2015-06" db="EMBL/GenBank/DDBJ databases">
        <authorList>
            <person name="Wibberg Daniel"/>
        </authorList>
    </citation>
    <scope>NUCLEOTIDE SEQUENCE [LARGE SCALE GENOMIC DNA]</scope>
    <source>
        <strain evidence="2 3">T3/55T</strain>
    </source>
</reference>